<feature type="domain" description="Response regulatory" evidence="9">
    <location>
        <begin position="5"/>
        <end position="121"/>
    </location>
</feature>
<dbReference type="AlphaFoldDB" id="A0A1I0DX28"/>
<dbReference type="SMART" id="SM00448">
    <property type="entry name" value="REC"/>
    <property type="match status" value="1"/>
</dbReference>
<dbReference type="PROSITE" id="PS50110">
    <property type="entry name" value="RESPONSE_REGULATORY"/>
    <property type="match status" value="1"/>
</dbReference>
<evidence type="ECO:0000313" key="11">
    <source>
        <dbReference type="Proteomes" id="UP000199800"/>
    </source>
</evidence>
<accession>A0A1I0DX28</accession>
<protein>
    <recommendedName>
        <fullName evidence="1">Stage 0 sporulation protein A homolog</fullName>
    </recommendedName>
</protein>
<keyword evidence="5" id="KW-0804">Transcription</keyword>
<dbReference type="GO" id="GO:0000160">
    <property type="term" value="P:phosphorelay signal transduction system"/>
    <property type="evidence" value="ECO:0007669"/>
    <property type="project" value="InterPro"/>
</dbReference>
<dbReference type="Proteomes" id="UP000199800">
    <property type="component" value="Unassembled WGS sequence"/>
</dbReference>
<evidence type="ECO:0000256" key="1">
    <source>
        <dbReference type="ARBA" id="ARBA00018672"/>
    </source>
</evidence>
<name>A0A1I0DX28_9FIRM</name>
<sequence>MSQIRIVLVDDDKLVCSSLNIILSSQPDLKVIGTGYNGLEAISLYESLNPDILLMDIRMEQMSGLQAGEEILSKFPSARILYLTTFLDDEYIIKALNIGAKGYMLKQDFDSIVPALRAVFIGQNVYGNEIVSKLPTLLSPSPDISIYQRHGITDKEFCIIELIAEGKSNKEMAGELFLSDGTIRNYISIILEKLELRDRTQIAIFYYKHR</sequence>
<dbReference type="InterPro" id="IPR016032">
    <property type="entry name" value="Sig_transdc_resp-reg_C-effctor"/>
</dbReference>
<organism evidence="10 11">
    <name type="scientific">[Clostridium] polysaccharolyticum</name>
    <dbReference type="NCBI Taxonomy" id="29364"/>
    <lineage>
        <taxon>Bacteria</taxon>
        <taxon>Bacillati</taxon>
        <taxon>Bacillota</taxon>
        <taxon>Clostridia</taxon>
        <taxon>Lachnospirales</taxon>
        <taxon>Lachnospiraceae</taxon>
    </lineage>
</organism>
<dbReference type="SUPFAM" id="SSF52172">
    <property type="entry name" value="CheY-like"/>
    <property type="match status" value="1"/>
</dbReference>
<evidence type="ECO:0000256" key="4">
    <source>
        <dbReference type="ARBA" id="ARBA00023125"/>
    </source>
</evidence>
<feature type="modified residue" description="4-aspartylphosphate" evidence="7">
    <location>
        <position position="56"/>
    </location>
</feature>
<dbReference type="InterPro" id="IPR011006">
    <property type="entry name" value="CheY-like_superfamily"/>
</dbReference>
<reference evidence="10 11" key="1">
    <citation type="submission" date="2016-10" db="EMBL/GenBank/DDBJ databases">
        <authorList>
            <person name="de Groot N.N."/>
        </authorList>
    </citation>
    <scope>NUCLEOTIDE SEQUENCE [LARGE SCALE GENOMIC DNA]</scope>
    <source>
        <strain evidence="10 11">DSM 1801</strain>
    </source>
</reference>
<dbReference type="GO" id="GO:0003677">
    <property type="term" value="F:DNA binding"/>
    <property type="evidence" value="ECO:0007669"/>
    <property type="project" value="UniProtKB-KW"/>
</dbReference>
<evidence type="ECO:0000256" key="5">
    <source>
        <dbReference type="ARBA" id="ARBA00023163"/>
    </source>
</evidence>
<evidence type="ECO:0000256" key="6">
    <source>
        <dbReference type="ARBA" id="ARBA00024867"/>
    </source>
</evidence>
<dbReference type="EMBL" id="FOHN01000017">
    <property type="protein sequence ID" value="SET37069.1"/>
    <property type="molecule type" value="Genomic_DNA"/>
</dbReference>
<dbReference type="PANTHER" id="PTHR43214">
    <property type="entry name" value="TWO-COMPONENT RESPONSE REGULATOR"/>
    <property type="match status" value="1"/>
</dbReference>
<dbReference type="InterPro" id="IPR001789">
    <property type="entry name" value="Sig_transdc_resp-reg_receiver"/>
</dbReference>
<evidence type="ECO:0000256" key="7">
    <source>
        <dbReference type="PROSITE-ProRule" id="PRU00169"/>
    </source>
</evidence>
<evidence type="ECO:0000256" key="2">
    <source>
        <dbReference type="ARBA" id="ARBA00022553"/>
    </source>
</evidence>
<dbReference type="GO" id="GO:0006355">
    <property type="term" value="P:regulation of DNA-templated transcription"/>
    <property type="evidence" value="ECO:0007669"/>
    <property type="project" value="InterPro"/>
</dbReference>
<comment type="function">
    <text evidence="6">May play the central regulatory role in sporulation. It may be an element of the effector pathway responsible for the activation of sporulation genes in response to nutritional stress. Spo0A may act in concert with spo0H (a sigma factor) to control the expression of some genes that are critical to the sporulation process.</text>
</comment>
<dbReference type="InterPro" id="IPR000792">
    <property type="entry name" value="Tscrpt_reg_LuxR_C"/>
</dbReference>
<dbReference type="CDD" id="cd06170">
    <property type="entry name" value="LuxR_C_like"/>
    <property type="match status" value="1"/>
</dbReference>
<dbReference type="SUPFAM" id="SSF46894">
    <property type="entry name" value="C-terminal effector domain of the bipartite response regulators"/>
    <property type="match status" value="1"/>
</dbReference>
<dbReference type="InterPro" id="IPR058245">
    <property type="entry name" value="NreC/VraR/RcsB-like_REC"/>
</dbReference>
<keyword evidence="3" id="KW-0805">Transcription regulation</keyword>
<keyword evidence="2 7" id="KW-0597">Phosphoprotein</keyword>
<dbReference type="SMART" id="SM00421">
    <property type="entry name" value="HTH_LUXR"/>
    <property type="match status" value="1"/>
</dbReference>
<dbReference type="InterPro" id="IPR039420">
    <property type="entry name" value="WalR-like"/>
</dbReference>
<keyword evidence="11" id="KW-1185">Reference proteome</keyword>
<dbReference type="Pfam" id="PF00196">
    <property type="entry name" value="GerE"/>
    <property type="match status" value="1"/>
</dbReference>
<dbReference type="PROSITE" id="PS50043">
    <property type="entry name" value="HTH_LUXR_2"/>
    <property type="match status" value="1"/>
</dbReference>
<feature type="domain" description="HTH luxR-type" evidence="8">
    <location>
        <begin position="145"/>
        <end position="210"/>
    </location>
</feature>
<gene>
    <name evidence="10" type="ORF">SAMN04487772_11726</name>
</gene>
<proteinExistence type="predicted"/>
<dbReference type="STRING" id="29364.SAMN04487772_11726"/>
<dbReference type="Gene3D" id="3.40.50.2300">
    <property type="match status" value="1"/>
</dbReference>
<dbReference type="PANTHER" id="PTHR43214:SF40">
    <property type="entry name" value="TRANSCRIPTIONAL REGULATORY PROTEIN LNRK"/>
    <property type="match status" value="1"/>
</dbReference>
<dbReference type="CDD" id="cd17535">
    <property type="entry name" value="REC_NarL-like"/>
    <property type="match status" value="1"/>
</dbReference>
<keyword evidence="4" id="KW-0238">DNA-binding</keyword>
<evidence type="ECO:0000259" key="8">
    <source>
        <dbReference type="PROSITE" id="PS50043"/>
    </source>
</evidence>
<evidence type="ECO:0000259" key="9">
    <source>
        <dbReference type="PROSITE" id="PS50110"/>
    </source>
</evidence>
<evidence type="ECO:0000256" key="3">
    <source>
        <dbReference type="ARBA" id="ARBA00023015"/>
    </source>
</evidence>
<dbReference type="Pfam" id="PF00072">
    <property type="entry name" value="Response_reg"/>
    <property type="match status" value="1"/>
</dbReference>
<evidence type="ECO:0000313" key="10">
    <source>
        <dbReference type="EMBL" id="SET37069.1"/>
    </source>
</evidence>
<dbReference type="PRINTS" id="PR00038">
    <property type="entry name" value="HTHLUXR"/>
</dbReference>